<evidence type="ECO:0000256" key="1">
    <source>
        <dbReference type="ARBA" id="ARBA00001947"/>
    </source>
</evidence>
<dbReference type="PRINTS" id="PR00786">
    <property type="entry name" value="NEPRILYSIN"/>
</dbReference>
<dbReference type="Pfam" id="PF05649">
    <property type="entry name" value="Peptidase_M13_N"/>
    <property type="match status" value="2"/>
</dbReference>
<evidence type="ECO:0000256" key="5">
    <source>
        <dbReference type="ARBA" id="ARBA00022801"/>
    </source>
</evidence>
<dbReference type="EMBL" id="DAKRPA010000039">
    <property type="protein sequence ID" value="DBA01919.1"/>
    <property type="molecule type" value="Genomic_DNA"/>
</dbReference>
<keyword evidence="4" id="KW-0479">Metal-binding</keyword>
<evidence type="ECO:0000259" key="9">
    <source>
        <dbReference type="Pfam" id="PF05649"/>
    </source>
</evidence>
<dbReference type="InterPro" id="IPR018497">
    <property type="entry name" value="Peptidase_M13_C"/>
</dbReference>
<evidence type="ECO:0000256" key="2">
    <source>
        <dbReference type="ARBA" id="ARBA00007357"/>
    </source>
</evidence>
<comment type="similarity">
    <text evidence="2">Belongs to the peptidase M13 family.</text>
</comment>
<evidence type="ECO:0000313" key="11">
    <source>
        <dbReference type="Proteomes" id="UP001146120"/>
    </source>
</evidence>
<evidence type="ECO:0000256" key="4">
    <source>
        <dbReference type="ARBA" id="ARBA00022723"/>
    </source>
</evidence>
<dbReference type="PROSITE" id="PS51885">
    <property type="entry name" value="NEPRILYSIN"/>
    <property type="match status" value="1"/>
</dbReference>
<evidence type="ECO:0000256" key="7">
    <source>
        <dbReference type="ARBA" id="ARBA00023049"/>
    </source>
</evidence>
<dbReference type="GO" id="GO:0046872">
    <property type="term" value="F:metal ion binding"/>
    <property type="evidence" value="ECO:0007669"/>
    <property type="project" value="UniProtKB-KW"/>
</dbReference>
<dbReference type="InterPro" id="IPR000718">
    <property type="entry name" value="Peptidase_M13"/>
</dbReference>
<dbReference type="GO" id="GO:0004222">
    <property type="term" value="F:metalloendopeptidase activity"/>
    <property type="evidence" value="ECO:0007669"/>
    <property type="project" value="InterPro"/>
</dbReference>
<evidence type="ECO:0000256" key="3">
    <source>
        <dbReference type="ARBA" id="ARBA00022670"/>
    </source>
</evidence>
<feature type="domain" description="Peptidase M13 C-terminal" evidence="8">
    <location>
        <begin position="349"/>
        <end position="473"/>
    </location>
</feature>
<dbReference type="GO" id="GO:0005886">
    <property type="term" value="C:plasma membrane"/>
    <property type="evidence" value="ECO:0007669"/>
    <property type="project" value="TreeGrafter"/>
</dbReference>
<organism evidence="10 11">
    <name type="scientific">Lagenidium giganteum</name>
    <dbReference type="NCBI Taxonomy" id="4803"/>
    <lineage>
        <taxon>Eukaryota</taxon>
        <taxon>Sar</taxon>
        <taxon>Stramenopiles</taxon>
        <taxon>Oomycota</taxon>
        <taxon>Peronosporomycetes</taxon>
        <taxon>Pythiales</taxon>
        <taxon>Pythiaceae</taxon>
    </lineage>
</organism>
<dbReference type="AlphaFoldDB" id="A0AAV2Z964"/>
<reference evidence="10" key="1">
    <citation type="submission" date="2022-11" db="EMBL/GenBank/DDBJ databases">
        <authorList>
            <person name="Morgan W.R."/>
            <person name="Tartar A."/>
        </authorList>
    </citation>
    <scope>NUCLEOTIDE SEQUENCE</scope>
    <source>
        <strain evidence="10">ARSEF 373</strain>
    </source>
</reference>
<dbReference type="InterPro" id="IPR008753">
    <property type="entry name" value="Peptidase_M13_N"/>
</dbReference>
<dbReference type="SUPFAM" id="SSF55486">
    <property type="entry name" value="Metalloproteases ('zincins'), catalytic domain"/>
    <property type="match status" value="1"/>
</dbReference>
<reference evidence="10" key="2">
    <citation type="journal article" date="2023" name="Microbiol Resour">
        <title>Decontamination and Annotation of the Draft Genome Sequence of the Oomycete Lagenidium giganteum ARSEF 373.</title>
        <authorList>
            <person name="Morgan W.R."/>
            <person name="Tartar A."/>
        </authorList>
    </citation>
    <scope>NUCLEOTIDE SEQUENCE</scope>
    <source>
        <strain evidence="10">ARSEF 373</strain>
    </source>
</reference>
<feature type="domain" description="Peptidase M13 N-terminal" evidence="9">
    <location>
        <begin position="47"/>
        <end position="111"/>
    </location>
</feature>
<dbReference type="InterPro" id="IPR042089">
    <property type="entry name" value="Peptidase_M13_dom_2"/>
</dbReference>
<feature type="domain" description="Peptidase M13 N-terminal" evidence="9">
    <location>
        <begin position="165"/>
        <end position="279"/>
    </location>
</feature>
<sequence length="492" mass="54185">MKVSSITNIVRLQTVWAICPAMLISSSHVTTSYPREVLALMNVSVDPCDDFYEYACGTWINNTESPADTKRIACSFSTAQASAGKTLRDNLESGAPVASDLYKACMNTSALMLHESEVTISNNVLFMGTGDLTLPSANFYAPTIVGIRVEPKYKAWADETNVRPYDEINAYPLLVGSFLNGTGALTASSLSESSPVVNTHAGFYVAPERYVVTTKNTEDLRAYVACPWFSSNADYLSEDFEAAAFKFYNTVLDGIRQAPLRWKKCAAAVSAQLPDMMGHTRTNVLSKLHKVTNLVGHSDHIEKFNFSLQTNSFVENHQLIERTYFLASMNKVGTLKNKTQRSVTASAANAYYFVRDNQMVFPNGIFQLHFFDPTFSWAQNFGAIGAVVGHELTHGFDRADCSMVMATAGLGGVQEFNARSKCIVDKYSTLPVTGADSKFLMNVDGQLRITENITDSGGIKLAFSAYRDLINPSRQLQQSRVRSKRCCAPRGE</sequence>
<dbReference type="Gene3D" id="3.40.390.10">
    <property type="entry name" value="Collagenase (Catalytic Domain)"/>
    <property type="match status" value="2"/>
</dbReference>
<comment type="cofactor">
    <cofactor evidence="1">
        <name>Zn(2+)</name>
        <dbReference type="ChEBI" id="CHEBI:29105"/>
    </cofactor>
</comment>
<keyword evidence="6" id="KW-0862">Zinc</keyword>
<dbReference type="PANTHER" id="PTHR11733">
    <property type="entry name" value="ZINC METALLOPROTEASE FAMILY M13 NEPRILYSIN-RELATED"/>
    <property type="match status" value="1"/>
</dbReference>
<dbReference type="Pfam" id="PF01431">
    <property type="entry name" value="Peptidase_M13"/>
    <property type="match status" value="1"/>
</dbReference>
<keyword evidence="5" id="KW-0378">Hydrolase</keyword>
<proteinExistence type="inferred from homology"/>
<evidence type="ECO:0008006" key="12">
    <source>
        <dbReference type="Google" id="ProtNLM"/>
    </source>
</evidence>
<evidence type="ECO:0000256" key="6">
    <source>
        <dbReference type="ARBA" id="ARBA00022833"/>
    </source>
</evidence>
<gene>
    <name evidence="10" type="ORF">N0F65_005108</name>
</gene>
<dbReference type="Proteomes" id="UP001146120">
    <property type="component" value="Unassembled WGS sequence"/>
</dbReference>
<keyword evidence="3" id="KW-0645">Protease</keyword>
<evidence type="ECO:0000313" key="10">
    <source>
        <dbReference type="EMBL" id="DBA01919.1"/>
    </source>
</evidence>
<dbReference type="InterPro" id="IPR024079">
    <property type="entry name" value="MetalloPept_cat_dom_sf"/>
</dbReference>
<comment type="caution">
    <text evidence="10">The sequence shown here is derived from an EMBL/GenBank/DDBJ whole genome shotgun (WGS) entry which is preliminary data.</text>
</comment>
<protein>
    <recommendedName>
        <fullName evidence="12">Peptidase M13 C-terminal domain-containing protein</fullName>
    </recommendedName>
</protein>
<dbReference type="GO" id="GO:0016485">
    <property type="term" value="P:protein processing"/>
    <property type="evidence" value="ECO:0007669"/>
    <property type="project" value="TreeGrafter"/>
</dbReference>
<evidence type="ECO:0000259" key="8">
    <source>
        <dbReference type="Pfam" id="PF01431"/>
    </source>
</evidence>
<dbReference type="PANTHER" id="PTHR11733:SF167">
    <property type="entry name" value="FI17812P1-RELATED"/>
    <property type="match status" value="1"/>
</dbReference>
<keyword evidence="11" id="KW-1185">Reference proteome</keyword>
<dbReference type="Gene3D" id="1.10.1380.10">
    <property type="entry name" value="Neutral endopeptidase , domain2"/>
    <property type="match status" value="3"/>
</dbReference>
<name>A0AAV2Z964_9STRA</name>
<keyword evidence="7" id="KW-0482">Metalloprotease</keyword>
<accession>A0AAV2Z964</accession>